<evidence type="ECO:0008006" key="4">
    <source>
        <dbReference type="Google" id="ProtNLM"/>
    </source>
</evidence>
<dbReference type="STRING" id="571298.SAMN04488026_106730"/>
<dbReference type="RefSeq" id="WP_093162521.1">
    <property type="nucleotide sequence ID" value="NZ_FNEK01000067.1"/>
</dbReference>
<dbReference type="Proteomes" id="UP000199382">
    <property type="component" value="Unassembled WGS sequence"/>
</dbReference>
<gene>
    <name evidence="2" type="ORF">SAMN04488026_106730</name>
</gene>
<dbReference type="GO" id="GO:0020037">
    <property type="term" value="F:heme binding"/>
    <property type="evidence" value="ECO:0007669"/>
    <property type="project" value="InterPro"/>
</dbReference>
<sequence>MRLGEFTKTTKGSFALLLGIAATAAFCFVPAPAAAEEELIGSDEYMNSCLACHGVGGKGNGPMAEYLTVEPTDLTRIAAENDGIFPLLDVFQIVDGRSIVGAHGVREAGTVVGSAEIRNSEAWEMPVWGDRYMKDVAGKYGPYGTEQAVRARILELVFYIQSIQQY</sequence>
<keyword evidence="3" id="KW-1185">Reference proteome</keyword>
<proteinExistence type="predicted"/>
<name>A0A1G9HB81_9RHOB</name>
<dbReference type="SUPFAM" id="SSF46626">
    <property type="entry name" value="Cytochrome c"/>
    <property type="match status" value="1"/>
</dbReference>
<organism evidence="2 3">
    <name type="scientific">Aliiruegeria lutimaris</name>
    <dbReference type="NCBI Taxonomy" id="571298"/>
    <lineage>
        <taxon>Bacteria</taxon>
        <taxon>Pseudomonadati</taxon>
        <taxon>Pseudomonadota</taxon>
        <taxon>Alphaproteobacteria</taxon>
        <taxon>Rhodobacterales</taxon>
        <taxon>Roseobacteraceae</taxon>
        <taxon>Aliiruegeria</taxon>
    </lineage>
</organism>
<dbReference type="EMBL" id="FNEK01000067">
    <property type="protein sequence ID" value="SDL10004.1"/>
    <property type="molecule type" value="Genomic_DNA"/>
</dbReference>
<keyword evidence="1" id="KW-0732">Signal</keyword>
<dbReference type="InterPro" id="IPR036909">
    <property type="entry name" value="Cyt_c-like_dom_sf"/>
</dbReference>
<reference evidence="2 3" key="1">
    <citation type="submission" date="2016-10" db="EMBL/GenBank/DDBJ databases">
        <authorList>
            <person name="de Groot N.N."/>
        </authorList>
    </citation>
    <scope>NUCLEOTIDE SEQUENCE [LARGE SCALE GENOMIC DNA]</scope>
    <source>
        <strain evidence="2 3">DSM 25294</strain>
    </source>
</reference>
<dbReference type="OrthoDB" id="335174at2"/>
<dbReference type="GO" id="GO:0009055">
    <property type="term" value="F:electron transfer activity"/>
    <property type="evidence" value="ECO:0007669"/>
    <property type="project" value="InterPro"/>
</dbReference>
<evidence type="ECO:0000313" key="3">
    <source>
        <dbReference type="Proteomes" id="UP000199382"/>
    </source>
</evidence>
<protein>
    <recommendedName>
        <fullName evidence="4">Cytochrome c domain-containing protein</fullName>
    </recommendedName>
</protein>
<dbReference type="Gene3D" id="1.10.760.10">
    <property type="entry name" value="Cytochrome c-like domain"/>
    <property type="match status" value="1"/>
</dbReference>
<accession>A0A1G9HB81</accession>
<feature type="chain" id="PRO_5011758875" description="Cytochrome c domain-containing protein" evidence="1">
    <location>
        <begin position="36"/>
        <end position="166"/>
    </location>
</feature>
<dbReference type="AlphaFoldDB" id="A0A1G9HB81"/>
<feature type="signal peptide" evidence="1">
    <location>
        <begin position="1"/>
        <end position="35"/>
    </location>
</feature>
<evidence type="ECO:0000256" key="1">
    <source>
        <dbReference type="SAM" id="SignalP"/>
    </source>
</evidence>
<evidence type="ECO:0000313" key="2">
    <source>
        <dbReference type="EMBL" id="SDL10004.1"/>
    </source>
</evidence>